<protein>
    <submittedName>
        <fullName evidence="1">Uncharacterized protein</fullName>
    </submittedName>
</protein>
<reference evidence="1" key="2">
    <citation type="journal article" date="2015" name="Fish Shellfish Immunol.">
        <title>Early steps in the European eel (Anguilla anguilla)-Vibrio vulnificus interaction in the gills: Role of the RtxA13 toxin.</title>
        <authorList>
            <person name="Callol A."/>
            <person name="Pajuelo D."/>
            <person name="Ebbesson L."/>
            <person name="Teles M."/>
            <person name="MacKenzie S."/>
            <person name="Amaro C."/>
        </authorList>
    </citation>
    <scope>NUCLEOTIDE SEQUENCE</scope>
</reference>
<reference evidence="1" key="1">
    <citation type="submission" date="2014-11" db="EMBL/GenBank/DDBJ databases">
        <authorList>
            <person name="Amaro Gonzalez C."/>
        </authorList>
    </citation>
    <scope>NUCLEOTIDE SEQUENCE</scope>
</reference>
<dbReference type="EMBL" id="GBXM01001995">
    <property type="protein sequence ID" value="JAI06583.1"/>
    <property type="molecule type" value="Transcribed_RNA"/>
</dbReference>
<evidence type="ECO:0000313" key="1">
    <source>
        <dbReference type="EMBL" id="JAI06583.1"/>
    </source>
</evidence>
<accession>A0A0E9XV23</accession>
<organism evidence="1">
    <name type="scientific">Anguilla anguilla</name>
    <name type="common">European freshwater eel</name>
    <name type="synonym">Muraena anguilla</name>
    <dbReference type="NCBI Taxonomy" id="7936"/>
    <lineage>
        <taxon>Eukaryota</taxon>
        <taxon>Metazoa</taxon>
        <taxon>Chordata</taxon>
        <taxon>Craniata</taxon>
        <taxon>Vertebrata</taxon>
        <taxon>Euteleostomi</taxon>
        <taxon>Actinopterygii</taxon>
        <taxon>Neopterygii</taxon>
        <taxon>Teleostei</taxon>
        <taxon>Anguilliformes</taxon>
        <taxon>Anguillidae</taxon>
        <taxon>Anguilla</taxon>
    </lineage>
</organism>
<proteinExistence type="predicted"/>
<sequence length="20" mass="2228">MSIAVQSVLYCMLSVILFPI</sequence>
<dbReference type="AlphaFoldDB" id="A0A0E9XV23"/>
<name>A0A0E9XV23_ANGAN</name>